<evidence type="ECO:0000313" key="3">
    <source>
        <dbReference type="Proteomes" id="UP000092730"/>
    </source>
</evidence>
<sequence>MLMPRDGGSSGQQGERTLTNDRRIVDYGGGGGSCASSLTNLVDSIADAPRWVELGDHLLGPATEGAPCFVLEFETKAIGHLEP</sequence>
<evidence type="ECO:0000256" key="1">
    <source>
        <dbReference type="SAM" id="MobiDB-lite"/>
    </source>
</evidence>
<protein>
    <submittedName>
        <fullName evidence="2">Uncharacterized protein</fullName>
    </submittedName>
</protein>
<gene>
    <name evidence="2" type="ORF">I302_101690</name>
</gene>
<evidence type="ECO:0000313" key="2">
    <source>
        <dbReference type="EMBL" id="WVW79720.1"/>
    </source>
</evidence>
<dbReference type="EMBL" id="CP144541">
    <property type="protein sequence ID" value="WVW79720.1"/>
    <property type="molecule type" value="Genomic_DNA"/>
</dbReference>
<reference evidence="2" key="1">
    <citation type="submission" date="2013-07" db="EMBL/GenBank/DDBJ databases">
        <authorList>
            <consortium name="The Broad Institute Genome Sequencing Platform"/>
            <person name="Cuomo C."/>
            <person name="Litvintseva A."/>
            <person name="Chen Y."/>
            <person name="Heitman J."/>
            <person name="Sun S."/>
            <person name="Springer D."/>
            <person name="Dromer F."/>
            <person name="Young S.K."/>
            <person name="Zeng Q."/>
            <person name="Gargeya S."/>
            <person name="Fitzgerald M."/>
            <person name="Abouelleil A."/>
            <person name="Alvarado L."/>
            <person name="Berlin A.M."/>
            <person name="Chapman S.B."/>
            <person name="Dewar J."/>
            <person name="Goldberg J."/>
            <person name="Griggs A."/>
            <person name="Gujja S."/>
            <person name="Hansen M."/>
            <person name="Howarth C."/>
            <person name="Imamovic A."/>
            <person name="Larimer J."/>
            <person name="McCowan C."/>
            <person name="Murphy C."/>
            <person name="Pearson M."/>
            <person name="Priest M."/>
            <person name="Roberts A."/>
            <person name="Saif S."/>
            <person name="Shea T."/>
            <person name="Sykes S."/>
            <person name="Wortman J."/>
            <person name="Nusbaum C."/>
            <person name="Birren B."/>
        </authorList>
    </citation>
    <scope>NUCLEOTIDE SEQUENCE</scope>
    <source>
        <strain evidence="2">CBS 10118</strain>
    </source>
</reference>
<name>A0AAJ8K2I9_9TREE</name>
<feature type="region of interest" description="Disordered" evidence="1">
    <location>
        <begin position="1"/>
        <end position="23"/>
    </location>
</feature>
<keyword evidence="3" id="KW-1185">Reference proteome</keyword>
<reference evidence="2" key="2">
    <citation type="submission" date="2024-02" db="EMBL/GenBank/DDBJ databases">
        <title>Comparative genomics of Cryptococcus and Kwoniella reveals pathogenesis evolution and contrasting modes of karyotype evolution via chromosome fusion or intercentromeric recombination.</title>
        <authorList>
            <person name="Coelho M.A."/>
            <person name="David-Palma M."/>
            <person name="Shea T."/>
            <person name="Bowers K."/>
            <person name="McGinley-Smith S."/>
            <person name="Mohammad A.W."/>
            <person name="Gnirke A."/>
            <person name="Yurkov A.M."/>
            <person name="Nowrousian M."/>
            <person name="Sun S."/>
            <person name="Cuomo C.A."/>
            <person name="Heitman J."/>
        </authorList>
    </citation>
    <scope>NUCLEOTIDE SEQUENCE</scope>
    <source>
        <strain evidence="2">CBS 10118</strain>
    </source>
</reference>
<proteinExistence type="predicted"/>
<dbReference type="Proteomes" id="UP000092730">
    <property type="component" value="Chromosome 1"/>
</dbReference>
<dbReference type="GeneID" id="90824339"/>
<dbReference type="KEGG" id="kbi:90824339"/>
<dbReference type="RefSeq" id="XP_065725415.1">
    <property type="nucleotide sequence ID" value="XM_065869343.1"/>
</dbReference>
<organism evidence="2 3">
    <name type="scientific">Kwoniella bestiolae CBS 10118</name>
    <dbReference type="NCBI Taxonomy" id="1296100"/>
    <lineage>
        <taxon>Eukaryota</taxon>
        <taxon>Fungi</taxon>
        <taxon>Dikarya</taxon>
        <taxon>Basidiomycota</taxon>
        <taxon>Agaricomycotina</taxon>
        <taxon>Tremellomycetes</taxon>
        <taxon>Tremellales</taxon>
        <taxon>Cryptococcaceae</taxon>
        <taxon>Kwoniella</taxon>
    </lineage>
</organism>
<dbReference type="AlphaFoldDB" id="A0AAJ8K2I9"/>
<accession>A0AAJ8K2I9</accession>